<evidence type="ECO:0000313" key="3">
    <source>
        <dbReference type="EMBL" id="SBT01999.1"/>
    </source>
</evidence>
<organism evidence="3 4">
    <name type="scientific">Plasmodium ovale curtisi</name>
    <dbReference type="NCBI Taxonomy" id="864141"/>
    <lineage>
        <taxon>Eukaryota</taxon>
        <taxon>Sar</taxon>
        <taxon>Alveolata</taxon>
        <taxon>Apicomplexa</taxon>
        <taxon>Aconoidasida</taxon>
        <taxon>Haemosporida</taxon>
        <taxon>Plasmodiidae</taxon>
        <taxon>Plasmodium</taxon>
        <taxon>Plasmodium (Plasmodium)</taxon>
    </lineage>
</organism>
<keyword evidence="2" id="KW-1133">Transmembrane helix</keyword>
<sequence>MEVTEQDEIYDSFDQYRHNFDIFEDIISDVGDLYNSFPYDIIPEKIEDRDYIVKNCLRLKKYLMMFNNKKQCQDKNCCQYINHFLNKTVHTVYNSEKSIFDIYITYVNHKNNDTIRNICFSEINYMGANKYQKVEKLYTVYNLYKIFNSHQRKTSLCHSAKACVSAYNDILTIHPGLYDSEFCKVLKDLKSKLESNDLISTTKCGAESPYLILYPESCTLLLEKSEQIVSPSHSQTDQIEAQVKPGEKSDRQEHLIGDTQEKITISSSSLDATLLITLFSSGVGALLILLSFYKFTPFGHWLRLRTQGFKGNSKHSDGKEYEMHQHNSEYDEINAEYNRYNISYNSL</sequence>
<proteinExistence type="predicted"/>
<dbReference type="InterPro" id="IPR008780">
    <property type="entry name" value="Plasmodium_Vir"/>
</dbReference>
<reference evidence="4" key="1">
    <citation type="submission" date="2016-05" db="EMBL/GenBank/DDBJ databases">
        <authorList>
            <person name="Naeem Raeece"/>
        </authorList>
    </citation>
    <scope>NUCLEOTIDE SEQUENCE [LARGE SCALE GENOMIC DNA]</scope>
</reference>
<evidence type="ECO:0000256" key="1">
    <source>
        <dbReference type="SAM" id="MobiDB-lite"/>
    </source>
</evidence>
<keyword evidence="2" id="KW-0812">Transmembrane</keyword>
<evidence type="ECO:0000256" key="2">
    <source>
        <dbReference type="SAM" id="Phobius"/>
    </source>
</evidence>
<dbReference type="Proteomes" id="UP000078546">
    <property type="component" value="Unassembled WGS sequence"/>
</dbReference>
<dbReference type="AlphaFoldDB" id="A0A1A8X9S3"/>
<accession>A0A1A8X9S3</accession>
<name>A0A1A8X9S3_PLAOA</name>
<feature type="region of interest" description="Disordered" evidence="1">
    <location>
        <begin position="233"/>
        <end position="253"/>
    </location>
</feature>
<dbReference type="Pfam" id="PF05795">
    <property type="entry name" value="Plasmodium_Vir"/>
    <property type="match status" value="1"/>
</dbReference>
<dbReference type="EMBL" id="FLQV01002965">
    <property type="protein sequence ID" value="SBT01999.1"/>
    <property type="molecule type" value="Genomic_DNA"/>
</dbReference>
<evidence type="ECO:0000313" key="4">
    <source>
        <dbReference type="Proteomes" id="UP000078546"/>
    </source>
</evidence>
<protein>
    <submittedName>
        <fullName evidence="3">PIR Superfamily Protein</fullName>
    </submittedName>
</protein>
<feature type="transmembrane region" description="Helical" evidence="2">
    <location>
        <begin position="272"/>
        <end position="293"/>
    </location>
</feature>
<gene>
    <name evidence="3" type="ORF">POVCU1_071820</name>
</gene>
<keyword evidence="2" id="KW-0472">Membrane</keyword>